<dbReference type="RefSeq" id="WP_156241049.1">
    <property type="nucleotide sequence ID" value="NZ_BAAAZL010000002.1"/>
</dbReference>
<dbReference type="InterPro" id="IPR050563">
    <property type="entry name" value="4-hydroxybenzoyl-CoA_TE"/>
</dbReference>
<keyword evidence="2" id="KW-1185">Reference proteome</keyword>
<dbReference type="CDD" id="cd00586">
    <property type="entry name" value="4HBT"/>
    <property type="match status" value="1"/>
</dbReference>
<name>A0A6I6DYA4_9MICO</name>
<organism evidence="1 2">
    <name type="scientific">Microbacterium oryzae</name>
    <dbReference type="NCBI Taxonomy" id="743009"/>
    <lineage>
        <taxon>Bacteria</taxon>
        <taxon>Bacillati</taxon>
        <taxon>Actinomycetota</taxon>
        <taxon>Actinomycetes</taxon>
        <taxon>Micrococcales</taxon>
        <taxon>Microbacteriaceae</taxon>
        <taxon>Microbacterium</taxon>
    </lineage>
</organism>
<dbReference type="SUPFAM" id="SSF54637">
    <property type="entry name" value="Thioesterase/thiol ester dehydrase-isomerase"/>
    <property type="match status" value="1"/>
</dbReference>
<dbReference type="InterPro" id="IPR029069">
    <property type="entry name" value="HotDog_dom_sf"/>
</dbReference>
<dbReference type="KEGG" id="moj:D7D94_02405"/>
<dbReference type="AlphaFoldDB" id="A0A6I6DYA4"/>
<dbReference type="Pfam" id="PF13279">
    <property type="entry name" value="4HBT_2"/>
    <property type="match status" value="1"/>
</dbReference>
<sequence>MTRVHVPIQLRWGDLDAFGHVNNAAMLRLLEEARCRAFFRAEDSGDDVPPTAVFDPEVLGSPTGVATLIARQSIEYLRPVPYRHRPLDVQLWIGRLGGSSIDVCYEVHSAEGEEERVTYARADAVVVLVDVESARPVRLTPAMRAAWEPYVEEPVTFTRR</sequence>
<proteinExistence type="predicted"/>
<evidence type="ECO:0000313" key="1">
    <source>
        <dbReference type="EMBL" id="QGU26649.1"/>
    </source>
</evidence>
<reference evidence="1 2" key="1">
    <citation type="submission" date="2018-09" db="EMBL/GenBank/DDBJ databases">
        <title>Whole genome sequencing of Microbacterium oryzae strain MB-10T.</title>
        <authorList>
            <person name="Das S.K."/>
        </authorList>
    </citation>
    <scope>NUCLEOTIDE SEQUENCE [LARGE SCALE GENOMIC DNA]</scope>
    <source>
        <strain evidence="1 2">MB-10</strain>
    </source>
</reference>
<dbReference type="PANTHER" id="PTHR31793:SF24">
    <property type="entry name" value="LONG-CHAIN ACYL-COA THIOESTERASE FADM"/>
    <property type="match status" value="1"/>
</dbReference>
<dbReference type="OrthoDB" id="9799036at2"/>
<gene>
    <name evidence="1" type="ORF">D7D94_02405</name>
</gene>
<dbReference type="EMBL" id="CP032550">
    <property type="protein sequence ID" value="QGU26649.1"/>
    <property type="molecule type" value="Genomic_DNA"/>
</dbReference>
<evidence type="ECO:0000313" key="2">
    <source>
        <dbReference type="Proteomes" id="UP000422989"/>
    </source>
</evidence>
<dbReference type="GO" id="GO:0047617">
    <property type="term" value="F:fatty acyl-CoA hydrolase activity"/>
    <property type="evidence" value="ECO:0007669"/>
    <property type="project" value="TreeGrafter"/>
</dbReference>
<dbReference type="Gene3D" id="3.10.129.10">
    <property type="entry name" value="Hotdog Thioesterase"/>
    <property type="match status" value="1"/>
</dbReference>
<dbReference type="PANTHER" id="PTHR31793">
    <property type="entry name" value="4-HYDROXYBENZOYL-COA THIOESTERASE FAMILY MEMBER"/>
    <property type="match status" value="1"/>
</dbReference>
<dbReference type="Proteomes" id="UP000422989">
    <property type="component" value="Chromosome"/>
</dbReference>
<protein>
    <submittedName>
        <fullName evidence="1">Acyl-CoA thioesterase</fullName>
    </submittedName>
</protein>
<accession>A0A6I6DYA4</accession>